<evidence type="ECO:0000256" key="2">
    <source>
        <dbReference type="ARBA" id="ARBA00009320"/>
    </source>
</evidence>
<feature type="non-terminal residue" evidence="4">
    <location>
        <position position="237"/>
    </location>
</feature>
<accession>A0A382U869</accession>
<dbReference type="Gene3D" id="3.20.10.10">
    <property type="entry name" value="D-amino Acid Aminotransferase, subunit A, domain 2"/>
    <property type="match status" value="1"/>
</dbReference>
<dbReference type="AlphaFoldDB" id="A0A382U869"/>
<dbReference type="SUPFAM" id="SSF56752">
    <property type="entry name" value="D-aminoacid aminotransferase-like PLP-dependent enzymes"/>
    <property type="match status" value="1"/>
</dbReference>
<organism evidence="4">
    <name type="scientific">marine metagenome</name>
    <dbReference type="NCBI Taxonomy" id="408172"/>
    <lineage>
        <taxon>unclassified sequences</taxon>
        <taxon>metagenomes</taxon>
        <taxon>ecological metagenomes</taxon>
    </lineage>
</organism>
<dbReference type="InterPro" id="IPR050571">
    <property type="entry name" value="Class-IV_PLP-Dep_Aminotrnsfr"/>
</dbReference>
<dbReference type="Pfam" id="PF01063">
    <property type="entry name" value="Aminotran_4"/>
    <property type="match status" value="1"/>
</dbReference>
<dbReference type="PANTHER" id="PTHR42743:SF11">
    <property type="entry name" value="AMINODEOXYCHORISMATE LYASE"/>
    <property type="match status" value="1"/>
</dbReference>
<dbReference type="InterPro" id="IPR043131">
    <property type="entry name" value="BCAT-like_N"/>
</dbReference>
<evidence type="ECO:0000313" key="4">
    <source>
        <dbReference type="EMBL" id="SVD30222.1"/>
    </source>
</evidence>
<comment type="cofactor">
    <cofactor evidence="1">
        <name>pyridoxal 5'-phosphate</name>
        <dbReference type="ChEBI" id="CHEBI:597326"/>
    </cofactor>
</comment>
<proteinExistence type="inferred from homology"/>
<dbReference type="GO" id="GO:0003824">
    <property type="term" value="F:catalytic activity"/>
    <property type="evidence" value="ECO:0007669"/>
    <property type="project" value="InterPro"/>
</dbReference>
<dbReference type="PANTHER" id="PTHR42743">
    <property type="entry name" value="AMINO-ACID AMINOTRANSFERASE"/>
    <property type="match status" value="1"/>
</dbReference>
<keyword evidence="3" id="KW-0663">Pyridoxal phosphate</keyword>
<dbReference type="InterPro" id="IPR001544">
    <property type="entry name" value="Aminotrans_IV"/>
</dbReference>
<reference evidence="4" key="1">
    <citation type="submission" date="2018-05" db="EMBL/GenBank/DDBJ databases">
        <authorList>
            <person name="Lanie J.A."/>
            <person name="Ng W.-L."/>
            <person name="Kazmierczak K.M."/>
            <person name="Andrzejewski T.M."/>
            <person name="Davidsen T.M."/>
            <person name="Wayne K.J."/>
            <person name="Tettelin H."/>
            <person name="Glass J.I."/>
            <person name="Rusch D."/>
            <person name="Podicherti R."/>
            <person name="Tsui H.-C.T."/>
            <person name="Winkler M.E."/>
        </authorList>
    </citation>
    <scope>NUCLEOTIDE SEQUENCE</scope>
</reference>
<dbReference type="InterPro" id="IPR036038">
    <property type="entry name" value="Aminotransferase-like"/>
</dbReference>
<dbReference type="InterPro" id="IPR043132">
    <property type="entry name" value="BCAT-like_C"/>
</dbReference>
<dbReference type="Gene3D" id="3.30.470.10">
    <property type="match status" value="1"/>
</dbReference>
<name>A0A382U869_9ZZZZ</name>
<evidence type="ECO:0000256" key="1">
    <source>
        <dbReference type="ARBA" id="ARBA00001933"/>
    </source>
</evidence>
<comment type="similarity">
    <text evidence="2">Belongs to the class-IV pyridoxal-phosphate-dependent aminotransferase family.</text>
</comment>
<protein>
    <recommendedName>
        <fullName evidence="5">Aminotransferase class IV</fullName>
    </recommendedName>
</protein>
<dbReference type="GO" id="GO:0046394">
    <property type="term" value="P:carboxylic acid biosynthetic process"/>
    <property type="evidence" value="ECO:0007669"/>
    <property type="project" value="UniProtKB-ARBA"/>
</dbReference>
<dbReference type="InterPro" id="IPR018300">
    <property type="entry name" value="Aminotrans_IV_CS"/>
</dbReference>
<evidence type="ECO:0008006" key="5">
    <source>
        <dbReference type="Google" id="ProtNLM"/>
    </source>
</evidence>
<dbReference type="EMBL" id="UINC01142094">
    <property type="protein sequence ID" value="SVD30222.1"/>
    <property type="molecule type" value="Genomic_DNA"/>
</dbReference>
<evidence type="ECO:0000256" key="3">
    <source>
        <dbReference type="ARBA" id="ARBA00022898"/>
    </source>
</evidence>
<feature type="non-terminal residue" evidence="4">
    <location>
        <position position="1"/>
    </location>
</feature>
<dbReference type="CDD" id="cd00449">
    <property type="entry name" value="PLPDE_IV"/>
    <property type="match status" value="1"/>
</dbReference>
<dbReference type="PROSITE" id="PS00770">
    <property type="entry name" value="AA_TRANSFER_CLASS_4"/>
    <property type="match status" value="1"/>
</dbReference>
<dbReference type="GO" id="GO:0005829">
    <property type="term" value="C:cytosol"/>
    <property type="evidence" value="ECO:0007669"/>
    <property type="project" value="TreeGrafter"/>
</dbReference>
<gene>
    <name evidence="4" type="ORF">METZ01_LOCUS383076</name>
</gene>
<sequence>MLNYFNYMNGSWKTGSDSTVPVYDGGFLLGDGLFETIRFDNSKLFYPSKHLNRLFVGLDIIRINLKKTDLEIINLLEEIIQRNSLESGLLRLMVTRGEVNGPPWKYEGTAGIYITIRPLTIEPKYPVKVVFYPERNYPIIRYTPAIKSLNYIGNMLAKKDADKEGAYEPIFYNSEGFITECAIRNIFFVQGEKLLTPGTDLGVLPGVMRETIISIAKKVDLKAEEINIPIDSINEMD</sequence>